<dbReference type="InterPro" id="IPR001853">
    <property type="entry name" value="DSBA-like_thioredoxin_dom"/>
</dbReference>
<dbReference type="SUPFAM" id="SSF52833">
    <property type="entry name" value="Thioredoxin-like"/>
    <property type="match status" value="1"/>
</dbReference>
<protein>
    <submittedName>
        <fullName evidence="2">DsbA family oxidoreductase</fullName>
    </submittedName>
</protein>
<dbReference type="EMBL" id="BAABLO010000011">
    <property type="protein sequence ID" value="GAA4727859.1"/>
    <property type="molecule type" value="Genomic_DNA"/>
</dbReference>
<accession>A0ABP8YG26</accession>
<sequence length="230" mass="24913">MTAVEIDVWADVVCPWCYLGKRRLELAIAESAHPAEVTVTYHAFELDPSAPRGTGERVLPWLAQRYGVDLDGAREMAERPAIMGRPDGIDIEVDLQLRANSFNAHRLVALGLAQGGHALQAAVLERMFSAHFTEGRPIDDIETLQRLGAEAGLDGRRVSAVLAGEEYSAEVRADEEAARDIGITGVPFYVGNRKVGLSGVHTVEVLGRLIESAATDHPVHDEEPQPAPHG</sequence>
<evidence type="ECO:0000259" key="1">
    <source>
        <dbReference type="Pfam" id="PF01323"/>
    </source>
</evidence>
<gene>
    <name evidence="2" type="ORF">GCM10025782_28220</name>
</gene>
<dbReference type="InterPro" id="IPR036249">
    <property type="entry name" value="Thioredoxin-like_sf"/>
</dbReference>
<name>A0ABP8YG26_9MICO</name>
<comment type="caution">
    <text evidence="2">The sequence shown here is derived from an EMBL/GenBank/DDBJ whole genome shotgun (WGS) entry which is preliminary data.</text>
</comment>
<proteinExistence type="predicted"/>
<organism evidence="2 3">
    <name type="scientific">Pedococcus ginsenosidimutans</name>
    <dbReference type="NCBI Taxonomy" id="490570"/>
    <lineage>
        <taxon>Bacteria</taxon>
        <taxon>Bacillati</taxon>
        <taxon>Actinomycetota</taxon>
        <taxon>Actinomycetes</taxon>
        <taxon>Micrococcales</taxon>
        <taxon>Intrasporangiaceae</taxon>
        <taxon>Pedococcus</taxon>
    </lineage>
</organism>
<keyword evidence="3" id="KW-1185">Reference proteome</keyword>
<reference evidence="3" key="1">
    <citation type="journal article" date="2019" name="Int. J. Syst. Evol. Microbiol.">
        <title>The Global Catalogue of Microorganisms (GCM) 10K type strain sequencing project: providing services to taxonomists for standard genome sequencing and annotation.</title>
        <authorList>
            <consortium name="The Broad Institute Genomics Platform"/>
            <consortium name="The Broad Institute Genome Sequencing Center for Infectious Disease"/>
            <person name="Wu L."/>
            <person name="Ma J."/>
        </authorList>
    </citation>
    <scope>NUCLEOTIDE SEQUENCE [LARGE SCALE GENOMIC DNA]</scope>
    <source>
        <strain evidence="3">JCM 18961</strain>
    </source>
</reference>
<dbReference type="Gene3D" id="3.40.30.10">
    <property type="entry name" value="Glutaredoxin"/>
    <property type="match status" value="1"/>
</dbReference>
<dbReference type="PANTHER" id="PTHR13887:SF41">
    <property type="entry name" value="THIOREDOXIN SUPERFAMILY PROTEIN"/>
    <property type="match status" value="1"/>
</dbReference>
<evidence type="ECO:0000313" key="2">
    <source>
        <dbReference type="EMBL" id="GAA4727859.1"/>
    </source>
</evidence>
<dbReference type="CDD" id="cd03024">
    <property type="entry name" value="DsbA_FrnE"/>
    <property type="match status" value="1"/>
</dbReference>
<dbReference type="PANTHER" id="PTHR13887">
    <property type="entry name" value="GLUTATHIONE S-TRANSFERASE KAPPA"/>
    <property type="match status" value="1"/>
</dbReference>
<dbReference type="RefSeq" id="WP_345504259.1">
    <property type="nucleotide sequence ID" value="NZ_BAABLO010000011.1"/>
</dbReference>
<evidence type="ECO:0000313" key="3">
    <source>
        <dbReference type="Proteomes" id="UP001500556"/>
    </source>
</evidence>
<dbReference type="Proteomes" id="UP001500556">
    <property type="component" value="Unassembled WGS sequence"/>
</dbReference>
<dbReference type="Pfam" id="PF01323">
    <property type="entry name" value="DSBA"/>
    <property type="match status" value="1"/>
</dbReference>
<feature type="domain" description="DSBA-like thioredoxin" evidence="1">
    <location>
        <begin position="5"/>
        <end position="207"/>
    </location>
</feature>